<dbReference type="OMA" id="RISPCQS"/>
<feature type="compositionally biased region" description="Basic and acidic residues" evidence="1">
    <location>
        <begin position="77"/>
        <end position="90"/>
    </location>
</feature>
<accession>A0A3B4VF63</accession>
<dbReference type="GeneTree" id="ENSGT00440000039164"/>
<dbReference type="PANTHER" id="PTHR10699">
    <property type="entry name" value="NEUROMODULIN"/>
    <property type="match status" value="1"/>
</dbReference>
<sequence length="160" mass="18143">MSVPFSNTHLRIPRGFGTILEGLAREILRDQPEDIPKYAAQYFDVLLKQREESGMDPAEWAAKLEDRFYNNHAFKSQPKDTVEEKEVTSKEEEDVVEEGKIDSEVQEKSEGESLSLTQSADRTAADHHGEERPPGSERDATEPEGKSSDKVKGFTHFYMP</sequence>
<dbReference type="Pfam" id="PF02197">
    <property type="entry name" value="RIIa"/>
    <property type="match status" value="1"/>
</dbReference>
<evidence type="ECO:0000259" key="2">
    <source>
        <dbReference type="SMART" id="SM00394"/>
    </source>
</evidence>
<feature type="compositionally biased region" description="Polar residues" evidence="1">
    <location>
        <begin position="112"/>
        <end position="121"/>
    </location>
</feature>
<name>A0A3B4VF63_SERDU</name>
<dbReference type="SUPFAM" id="SSF47391">
    <property type="entry name" value="Dimerization-anchoring domain of cAMP-dependent PK regulatory subunit"/>
    <property type="match status" value="1"/>
</dbReference>
<dbReference type="SMART" id="SM00394">
    <property type="entry name" value="RIIa"/>
    <property type="match status" value="1"/>
</dbReference>
<reference evidence="3" key="2">
    <citation type="submission" date="2025-09" db="UniProtKB">
        <authorList>
            <consortium name="Ensembl"/>
        </authorList>
    </citation>
    <scope>IDENTIFICATION</scope>
</reference>
<evidence type="ECO:0000313" key="3">
    <source>
        <dbReference type="Ensembl" id="ENSSDUP00000029197.1"/>
    </source>
</evidence>
<dbReference type="CDD" id="cd12100">
    <property type="entry name" value="DD_CABYR_SP17"/>
    <property type="match status" value="1"/>
</dbReference>
<dbReference type="STRING" id="41447.ENSSDUP00000029197"/>
<dbReference type="InterPro" id="IPR047579">
    <property type="entry name" value="DD_CABYR_SP17"/>
</dbReference>
<protein>
    <recommendedName>
        <fullName evidence="2">RIIa domain-containing protein</fullName>
    </recommendedName>
</protein>
<evidence type="ECO:0000313" key="4">
    <source>
        <dbReference type="Proteomes" id="UP000261420"/>
    </source>
</evidence>
<dbReference type="Proteomes" id="UP000261420">
    <property type="component" value="Unplaced"/>
</dbReference>
<feature type="region of interest" description="Disordered" evidence="1">
    <location>
        <begin position="71"/>
        <end position="160"/>
    </location>
</feature>
<dbReference type="AlphaFoldDB" id="A0A3B4VF63"/>
<feature type="domain" description="RIIa" evidence="2">
    <location>
        <begin position="14"/>
        <end position="51"/>
    </location>
</feature>
<dbReference type="PANTHER" id="PTHR10699:SF16">
    <property type="entry name" value="SPERM SURFACE PROTEIN SP17"/>
    <property type="match status" value="1"/>
</dbReference>
<evidence type="ECO:0000256" key="1">
    <source>
        <dbReference type="SAM" id="MobiDB-lite"/>
    </source>
</evidence>
<proteinExistence type="predicted"/>
<keyword evidence="4" id="KW-1185">Reference proteome</keyword>
<dbReference type="GO" id="GO:0005516">
    <property type="term" value="F:calmodulin binding"/>
    <property type="evidence" value="ECO:0007669"/>
    <property type="project" value="TreeGrafter"/>
</dbReference>
<dbReference type="InterPro" id="IPR003117">
    <property type="entry name" value="cAMP_dep_PK_reg_su_I/II_a/b"/>
</dbReference>
<dbReference type="Ensembl" id="ENSSDUT00000029692.1">
    <property type="protein sequence ID" value="ENSSDUP00000029197.1"/>
    <property type="gene ID" value="ENSSDUG00000021045.1"/>
</dbReference>
<feature type="compositionally biased region" description="Basic and acidic residues" evidence="1">
    <location>
        <begin position="123"/>
        <end position="152"/>
    </location>
</feature>
<reference evidence="3" key="1">
    <citation type="submission" date="2025-08" db="UniProtKB">
        <authorList>
            <consortium name="Ensembl"/>
        </authorList>
    </citation>
    <scope>IDENTIFICATION</scope>
</reference>
<feature type="compositionally biased region" description="Basic and acidic residues" evidence="1">
    <location>
        <begin position="97"/>
        <end position="111"/>
    </location>
</feature>
<organism evidence="3 4">
    <name type="scientific">Seriola dumerili</name>
    <name type="common">Greater amberjack</name>
    <name type="synonym">Caranx dumerili</name>
    <dbReference type="NCBI Taxonomy" id="41447"/>
    <lineage>
        <taxon>Eukaryota</taxon>
        <taxon>Metazoa</taxon>
        <taxon>Chordata</taxon>
        <taxon>Craniata</taxon>
        <taxon>Vertebrata</taxon>
        <taxon>Euteleostomi</taxon>
        <taxon>Actinopterygii</taxon>
        <taxon>Neopterygii</taxon>
        <taxon>Teleostei</taxon>
        <taxon>Neoteleostei</taxon>
        <taxon>Acanthomorphata</taxon>
        <taxon>Carangaria</taxon>
        <taxon>Carangiformes</taxon>
        <taxon>Carangidae</taxon>
        <taxon>Seriola</taxon>
    </lineage>
</organism>
<dbReference type="Gene3D" id="1.20.890.10">
    <property type="entry name" value="cAMP-dependent protein kinase regulatory subunit, dimerization-anchoring domain"/>
    <property type="match status" value="1"/>
</dbReference>